<feature type="compositionally biased region" description="Acidic residues" evidence="1">
    <location>
        <begin position="49"/>
        <end position="68"/>
    </location>
</feature>
<evidence type="ECO:0000313" key="2">
    <source>
        <dbReference type="EMBL" id="EGK70199.1"/>
    </source>
</evidence>
<keyword evidence="3" id="KW-1185">Reference proteome</keyword>
<name>F5RGZ5_METUF</name>
<dbReference type="AlphaFoldDB" id="F5RGZ5"/>
<organism evidence="2 3">
    <name type="scientific">Methyloversatilis universalis (strain ATCC BAA-1314 / DSM 25237 / JCM 13912 / CCUG 52030 / FAM5)</name>
    <dbReference type="NCBI Taxonomy" id="1000565"/>
    <lineage>
        <taxon>Bacteria</taxon>
        <taxon>Pseudomonadati</taxon>
        <taxon>Pseudomonadota</taxon>
        <taxon>Betaproteobacteria</taxon>
        <taxon>Nitrosomonadales</taxon>
        <taxon>Sterolibacteriaceae</taxon>
        <taxon>Methyloversatilis</taxon>
    </lineage>
</organism>
<comment type="caution">
    <text evidence="2">The sequence shown here is derived from an EMBL/GenBank/DDBJ whole genome shotgun (WGS) entry which is preliminary data.</text>
</comment>
<protein>
    <submittedName>
        <fullName evidence="2">Uncharacterized protein</fullName>
    </submittedName>
</protein>
<dbReference type="Proteomes" id="UP000005019">
    <property type="component" value="Unassembled WGS sequence"/>
</dbReference>
<gene>
    <name evidence="2" type="ORF">METUNv1_03587</name>
</gene>
<proteinExistence type="predicted"/>
<dbReference type="OrthoDB" id="8566062at2"/>
<dbReference type="EMBL" id="AFHG01000058">
    <property type="protein sequence ID" value="EGK70199.1"/>
    <property type="molecule type" value="Genomic_DNA"/>
</dbReference>
<dbReference type="RefSeq" id="WP_008064091.1">
    <property type="nucleotide sequence ID" value="NZ_AFHG01000058.1"/>
</dbReference>
<feature type="region of interest" description="Disordered" evidence="1">
    <location>
        <begin position="46"/>
        <end position="68"/>
    </location>
</feature>
<accession>F5RGZ5</accession>
<sequence length="68" mass="7771">MSTEKLIHDAADQCDWDPDMVVSVLADFIDEFCDPDDFKAFLEARVAEEADDDYEEEDEEEGGADEDY</sequence>
<evidence type="ECO:0000256" key="1">
    <source>
        <dbReference type="SAM" id="MobiDB-lite"/>
    </source>
</evidence>
<dbReference type="STRING" id="1000565.METUNv1_03587"/>
<reference evidence="2 3" key="1">
    <citation type="journal article" date="2011" name="J. Bacteriol.">
        <title>Genome sequence of Methyloversatilis universalis FAM5T, a methylotrophic representative of the order Rhodocyclales.</title>
        <authorList>
            <person name="Kittichotirat W."/>
            <person name="Good N.M."/>
            <person name="Hall R."/>
            <person name="Bringel F."/>
            <person name="Lajus A."/>
            <person name="Medigue C."/>
            <person name="Smalley N.E."/>
            <person name="Beck D."/>
            <person name="Bumgarner R."/>
            <person name="Vuilleumier S."/>
            <person name="Kalyuzhnaya M.G."/>
        </authorList>
    </citation>
    <scope>NUCLEOTIDE SEQUENCE [LARGE SCALE GENOMIC DNA]</scope>
    <source>
        <strain evidence="3">ATCC BAA-1314 / JCM 13912 / FAM5</strain>
    </source>
</reference>
<evidence type="ECO:0000313" key="3">
    <source>
        <dbReference type="Proteomes" id="UP000005019"/>
    </source>
</evidence>